<dbReference type="PROSITE" id="PS50835">
    <property type="entry name" value="IG_LIKE"/>
    <property type="match status" value="2"/>
</dbReference>
<evidence type="ECO:0000256" key="1">
    <source>
        <dbReference type="ARBA" id="ARBA00022737"/>
    </source>
</evidence>
<dbReference type="SMART" id="SM00408">
    <property type="entry name" value="IGc2"/>
    <property type="match status" value="1"/>
</dbReference>
<organism evidence="4">
    <name type="scientific">Timema monikensis</name>
    <dbReference type="NCBI Taxonomy" id="170555"/>
    <lineage>
        <taxon>Eukaryota</taxon>
        <taxon>Metazoa</taxon>
        <taxon>Ecdysozoa</taxon>
        <taxon>Arthropoda</taxon>
        <taxon>Hexapoda</taxon>
        <taxon>Insecta</taxon>
        <taxon>Pterygota</taxon>
        <taxon>Neoptera</taxon>
        <taxon>Polyneoptera</taxon>
        <taxon>Phasmatodea</taxon>
        <taxon>Timematodea</taxon>
        <taxon>Timematoidea</taxon>
        <taxon>Timematidae</taxon>
        <taxon>Timema</taxon>
    </lineage>
</organism>
<evidence type="ECO:0000313" key="4">
    <source>
        <dbReference type="EMBL" id="CAD7430006.1"/>
    </source>
</evidence>
<dbReference type="InterPro" id="IPR003599">
    <property type="entry name" value="Ig_sub"/>
</dbReference>
<name>A0A7R9HPD0_9NEOP</name>
<keyword evidence="1" id="KW-0677">Repeat</keyword>
<keyword evidence="2" id="KW-1015">Disulfide bond</keyword>
<dbReference type="PANTHER" id="PTHR44170:SF6">
    <property type="entry name" value="CONTACTIN"/>
    <property type="match status" value="1"/>
</dbReference>
<dbReference type="InterPro" id="IPR013783">
    <property type="entry name" value="Ig-like_fold"/>
</dbReference>
<dbReference type="InterPro" id="IPR003598">
    <property type="entry name" value="Ig_sub2"/>
</dbReference>
<gene>
    <name evidence="4" type="ORF">TMSB3V08_LOCUS6776</name>
</gene>
<accession>A0A7R9HPD0</accession>
<dbReference type="AlphaFoldDB" id="A0A7R9HPD0"/>
<evidence type="ECO:0000256" key="2">
    <source>
        <dbReference type="ARBA" id="ARBA00023157"/>
    </source>
</evidence>
<dbReference type="SMART" id="SM00409">
    <property type="entry name" value="IG"/>
    <property type="match status" value="2"/>
</dbReference>
<feature type="domain" description="Ig-like" evidence="3">
    <location>
        <begin position="138"/>
        <end position="228"/>
    </location>
</feature>
<dbReference type="FunFam" id="2.60.40.10:FF:000324">
    <property type="entry name" value="Down syndrome cell adhesion molecule, isoform D"/>
    <property type="match status" value="1"/>
</dbReference>
<dbReference type="SUPFAM" id="SSF48726">
    <property type="entry name" value="Immunoglobulin"/>
    <property type="match status" value="2"/>
</dbReference>
<protein>
    <recommendedName>
        <fullName evidence="3">Ig-like domain-containing protein</fullName>
    </recommendedName>
</protein>
<dbReference type="GO" id="GO:0016020">
    <property type="term" value="C:membrane"/>
    <property type="evidence" value="ECO:0007669"/>
    <property type="project" value="UniProtKB-SubCell"/>
</dbReference>
<dbReference type="GO" id="GO:0098609">
    <property type="term" value="P:cell-cell adhesion"/>
    <property type="evidence" value="ECO:0007669"/>
    <property type="project" value="TreeGrafter"/>
</dbReference>
<dbReference type="EMBL" id="OB794296">
    <property type="protein sequence ID" value="CAD7430006.1"/>
    <property type="molecule type" value="Genomic_DNA"/>
</dbReference>
<dbReference type="PANTHER" id="PTHR44170">
    <property type="entry name" value="PROTEIN SIDEKICK"/>
    <property type="match status" value="1"/>
</dbReference>
<reference evidence="4" key="1">
    <citation type="submission" date="2020-11" db="EMBL/GenBank/DDBJ databases">
        <authorList>
            <person name="Tran Van P."/>
        </authorList>
    </citation>
    <scope>NUCLEOTIDE SEQUENCE</scope>
</reference>
<feature type="domain" description="Ig-like" evidence="3">
    <location>
        <begin position="8"/>
        <end position="102"/>
    </location>
</feature>
<dbReference type="InterPro" id="IPR007110">
    <property type="entry name" value="Ig-like_dom"/>
</dbReference>
<evidence type="ECO:0000259" key="3">
    <source>
        <dbReference type="PROSITE" id="PS50835"/>
    </source>
</evidence>
<sequence>MVFQVVRQKYEVQVYDEYVISGNTAVLKCQVPSYVAEYVMVTSWVQDGSVNIYPNTDTGGKYAVLMSGDLYIYNAGPSDGYKSYACRTVHRLTGEVHSSTYPGRIIITGTDNTSRASPTEGSISRAKKIIEPKGSVQPRITVEKHVTKQVKAGDDITLPCVAQGFPVPTYRWFREDRDQLLAVNVGERVNVLAAGLLRIAKVRLEDKGKYLCWVNNSAGEETVQVTLTVSG</sequence>
<dbReference type="InterPro" id="IPR036179">
    <property type="entry name" value="Ig-like_dom_sf"/>
</dbReference>
<dbReference type="Pfam" id="PF13927">
    <property type="entry name" value="Ig_3"/>
    <property type="match status" value="1"/>
</dbReference>
<dbReference type="Gene3D" id="2.60.40.10">
    <property type="entry name" value="Immunoglobulins"/>
    <property type="match status" value="2"/>
</dbReference>
<proteinExistence type="predicted"/>
<dbReference type="FunFam" id="2.60.40.10:FF:000310">
    <property type="entry name" value="Down syndrome cell adhesion molecule, isoform D"/>
    <property type="match status" value="1"/>
</dbReference>